<evidence type="ECO:0000313" key="28">
    <source>
        <dbReference type="EMBL" id="CAD6189434.1"/>
    </source>
</evidence>
<evidence type="ECO:0000256" key="13">
    <source>
        <dbReference type="ARBA" id="ARBA00023228"/>
    </source>
</evidence>
<keyword evidence="13" id="KW-0458">Lysosome</keyword>
<keyword evidence="12" id="KW-0325">Glycoprotein</keyword>
<comment type="function">
    <text evidence="21">Receptor for CM101, a polysaccharide produced by group B Streptococcus with antipathoangiogenic properties.</text>
</comment>
<keyword evidence="8" id="KW-0769">Symport</keyword>
<feature type="transmembrane region" description="Helical" evidence="26">
    <location>
        <begin position="201"/>
        <end position="221"/>
    </location>
</feature>
<comment type="catalytic activity">
    <reaction evidence="17">
        <text>N-acetylneuraminate(in) + H(+)(in) = N-acetylneuraminate(out) + H(+)(out)</text>
        <dbReference type="Rhea" id="RHEA:28987"/>
        <dbReference type="ChEBI" id="CHEBI:15378"/>
        <dbReference type="ChEBI" id="CHEBI:35418"/>
    </reaction>
    <physiologicalReaction direction="right-to-left" evidence="17">
        <dbReference type="Rhea" id="RHEA:28989"/>
    </physiologicalReaction>
</comment>
<keyword evidence="10" id="KW-0770">Synapse</keyword>
<dbReference type="GO" id="GO:0015293">
    <property type="term" value="F:symporter activity"/>
    <property type="evidence" value="ECO:0007669"/>
    <property type="project" value="UniProtKB-KW"/>
</dbReference>
<feature type="transmembrane region" description="Helical" evidence="26">
    <location>
        <begin position="103"/>
        <end position="124"/>
    </location>
</feature>
<evidence type="ECO:0000256" key="4">
    <source>
        <dbReference type="ARBA" id="ARBA00004656"/>
    </source>
</evidence>
<evidence type="ECO:0000256" key="6">
    <source>
        <dbReference type="ARBA" id="ARBA00022475"/>
    </source>
</evidence>
<dbReference type="GO" id="GO:0030672">
    <property type="term" value="C:synaptic vesicle membrane"/>
    <property type="evidence" value="ECO:0007669"/>
    <property type="project" value="UniProtKB-SubCell"/>
</dbReference>
<comment type="catalytic activity">
    <reaction evidence="18">
        <text>N-acetyl-L-aspartyl-L-glutamate(out) = N-acetyl-L-aspartyl-L-glutamate(in)</text>
        <dbReference type="Rhea" id="RHEA:72599"/>
        <dbReference type="ChEBI" id="CHEBI:76931"/>
    </reaction>
    <physiologicalReaction direction="left-to-right" evidence="18">
        <dbReference type="Rhea" id="RHEA:72600"/>
    </physiologicalReaction>
</comment>
<gene>
    <name evidence="28" type="ORF">CAUJ_LOCUS5353</name>
</gene>
<protein>
    <recommendedName>
        <fullName evidence="22">Sialin</fullName>
    </recommendedName>
    <alternativeName>
        <fullName evidence="25">H(+)/nitrate cotransporter</fullName>
    </alternativeName>
    <alternativeName>
        <fullName evidence="23">H(+)/sialic acid cotransporter</fullName>
    </alternativeName>
    <alternativeName>
        <fullName evidence="24">Vesicular excitatory amino acid transporter</fullName>
    </alternativeName>
</protein>
<dbReference type="InterPro" id="IPR011701">
    <property type="entry name" value="MFS"/>
</dbReference>
<evidence type="ECO:0000256" key="14">
    <source>
        <dbReference type="ARBA" id="ARBA00023329"/>
    </source>
</evidence>
<evidence type="ECO:0000256" key="19">
    <source>
        <dbReference type="ARBA" id="ARBA00051447"/>
    </source>
</evidence>
<feature type="transmembrane region" description="Helical" evidence="26">
    <location>
        <begin position="390"/>
        <end position="410"/>
    </location>
</feature>
<keyword evidence="5" id="KW-0813">Transport</keyword>
<comment type="catalytic activity">
    <reaction evidence="19">
        <text>L-glutamate(out) = L-glutamate(in)</text>
        <dbReference type="Rhea" id="RHEA:66336"/>
        <dbReference type="ChEBI" id="CHEBI:29985"/>
    </reaction>
    <physiologicalReaction direction="left-to-right" evidence="19">
        <dbReference type="Rhea" id="RHEA:66337"/>
    </physiologicalReaction>
</comment>
<sequence length="497" mass="54895">MPFLGWRLINPNGGSTFSPVIQMSSPSVAPRSLPYGTAQSVDADDFSTKKKWYGRRHLVAVLALLGFANIYAMRANLSIAIVEMTSGYDRHVNGTIVHVPAEFGHWSFVTQGVILSAFFYGYILTQLPGGYLAYKYGGKTTFFAGTFGTAVFTIMTPPLAKMGYGALILARFFEGVLEGVTYPAMHVVWSHWAPAMEKTKLATFAFSGSYFGTVVAMPLSAYIGEGFGWPGIFLFFGIVGMVWCAVWQRTVYDRPADDVNISTDELTLLQRDAISECQYVVPWREILRSKAVWAVIMAHFSQNWGFYTMLTNLPRFLKDVADYDIEKAGVASALPYFLMGVTIIAGGHFADYLRKERQFDTIFVRKAFCTSGFLAQSLFLVIVSQTTNPTILVICISLSIGLGGVCWAGFSVNHLDLAPQYAGHLMALSNTIATIPGIFCPLFVGFIVSTGAVVEWHFILYTIILVYILGAFVFWKFADAALQPWAGDHHSFVGQLE</sequence>
<keyword evidence="29" id="KW-1185">Reference proteome</keyword>
<dbReference type="GO" id="GO:0016323">
    <property type="term" value="C:basolateral plasma membrane"/>
    <property type="evidence" value="ECO:0007669"/>
    <property type="project" value="UniProtKB-SubCell"/>
</dbReference>
<evidence type="ECO:0000256" key="5">
    <source>
        <dbReference type="ARBA" id="ARBA00022448"/>
    </source>
</evidence>
<dbReference type="InterPro" id="IPR020846">
    <property type="entry name" value="MFS_dom"/>
</dbReference>
<dbReference type="SUPFAM" id="SSF103473">
    <property type="entry name" value="MFS general substrate transporter"/>
    <property type="match status" value="1"/>
</dbReference>
<feature type="transmembrane region" description="Helical" evidence="26">
    <location>
        <begin position="431"/>
        <end position="452"/>
    </location>
</feature>
<comment type="caution">
    <text evidence="28">The sequence shown here is derived from an EMBL/GenBank/DDBJ whole genome shotgun (WGS) entry which is preliminary data.</text>
</comment>
<feature type="transmembrane region" description="Helical" evidence="26">
    <location>
        <begin position="458"/>
        <end position="475"/>
    </location>
</feature>
<keyword evidence="9 26" id="KW-1133">Transmembrane helix</keyword>
<reference evidence="28" key="1">
    <citation type="submission" date="2020-10" db="EMBL/GenBank/DDBJ databases">
        <authorList>
            <person name="Kikuchi T."/>
        </authorList>
    </citation>
    <scope>NUCLEOTIDE SEQUENCE</scope>
    <source>
        <strain evidence="28">NKZ352</strain>
    </source>
</reference>
<keyword evidence="14" id="KW-0968">Cytoplasmic vesicle</keyword>
<dbReference type="GO" id="GO:0005765">
    <property type="term" value="C:lysosomal membrane"/>
    <property type="evidence" value="ECO:0007669"/>
    <property type="project" value="UniProtKB-SubCell"/>
</dbReference>
<keyword evidence="7 26" id="KW-0812">Transmembrane</keyword>
<feature type="transmembrane region" description="Helical" evidence="26">
    <location>
        <begin position="330"/>
        <end position="350"/>
    </location>
</feature>
<evidence type="ECO:0000256" key="25">
    <source>
        <dbReference type="ARBA" id="ARBA00081925"/>
    </source>
</evidence>
<evidence type="ECO:0000256" key="22">
    <source>
        <dbReference type="ARBA" id="ARBA00069713"/>
    </source>
</evidence>
<evidence type="ECO:0000256" key="23">
    <source>
        <dbReference type="ARBA" id="ARBA00080244"/>
    </source>
</evidence>
<keyword evidence="6" id="KW-1003">Cell membrane</keyword>
<dbReference type="InterPro" id="IPR036259">
    <property type="entry name" value="MFS_trans_sf"/>
</dbReference>
<dbReference type="PROSITE" id="PS50850">
    <property type="entry name" value="MFS"/>
    <property type="match status" value="1"/>
</dbReference>
<accession>A0A8S1H2N2</accession>
<dbReference type="AlphaFoldDB" id="A0A8S1H2N2"/>
<dbReference type="InterPro" id="IPR050382">
    <property type="entry name" value="MFS_Na/Anion_cotransporter"/>
</dbReference>
<feature type="transmembrane region" description="Helical" evidence="26">
    <location>
        <begin position="362"/>
        <end position="384"/>
    </location>
</feature>
<evidence type="ECO:0000256" key="26">
    <source>
        <dbReference type="SAM" id="Phobius"/>
    </source>
</evidence>
<organism evidence="28 29">
    <name type="scientific">Caenorhabditis auriculariae</name>
    <dbReference type="NCBI Taxonomy" id="2777116"/>
    <lineage>
        <taxon>Eukaryota</taxon>
        <taxon>Metazoa</taxon>
        <taxon>Ecdysozoa</taxon>
        <taxon>Nematoda</taxon>
        <taxon>Chromadorea</taxon>
        <taxon>Rhabditida</taxon>
        <taxon>Rhabditina</taxon>
        <taxon>Rhabditomorpha</taxon>
        <taxon>Rhabditoidea</taxon>
        <taxon>Rhabditidae</taxon>
        <taxon>Peloderinae</taxon>
        <taxon>Caenorhabditis</taxon>
    </lineage>
</organism>
<evidence type="ECO:0000256" key="18">
    <source>
        <dbReference type="ARBA" id="ARBA00051403"/>
    </source>
</evidence>
<dbReference type="Proteomes" id="UP000835052">
    <property type="component" value="Unassembled WGS sequence"/>
</dbReference>
<feature type="transmembrane region" description="Helical" evidence="26">
    <location>
        <begin position="168"/>
        <end position="189"/>
    </location>
</feature>
<evidence type="ECO:0000256" key="15">
    <source>
        <dbReference type="ARBA" id="ARBA00050101"/>
    </source>
</evidence>
<name>A0A8S1H2N2_9PELO</name>
<dbReference type="PANTHER" id="PTHR11662">
    <property type="entry name" value="SOLUTE CARRIER FAMILY 17"/>
    <property type="match status" value="1"/>
</dbReference>
<evidence type="ECO:0000256" key="12">
    <source>
        <dbReference type="ARBA" id="ARBA00023180"/>
    </source>
</evidence>
<comment type="catalytic activity">
    <reaction evidence="16">
        <text>L-aspartate(out) = L-aspartate(in)</text>
        <dbReference type="Rhea" id="RHEA:66332"/>
        <dbReference type="ChEBI" id="CHEBI:29991"/>
    </reaction>
    <physiologicalReaction direction="left-to-right" evidence="16">
        <dbReference type="Rhea" id="RHEA:66333"/>
    </physiologicalReaction>
</comment>
<evidence type="ECO:0000256" key="8">
    <source>
        <dbReference type="ARBA" id="ARBA00022847"/>
    </source>
</evidence>
<evidence type="ECO:0000256" key="1">
    <source>
        <dbReference type="ARBA" id="ARBA00004432"/>
    </source>
</evidence>
<evidence type="ECO:0000256" key="20">
    <source>
        <dbReference type="ARBA" id="ARBA00051612"/>
    </source>
</evidence>
<evidence type="ECO:0000256" key="21">
    <source>
        <dbReference type="ARBA" id="ARBA00056891"/>
    </source>
</evidence>
<evidence type="ECO:0000256" key="11">
    <source>
        <dbReference type="ARBA" id="ARBA00023136"/>
    </source>
</evidence>
<dbReference type="CDD" id="cd17318">
    <property type="entry name" value="MFS_SLC17"/>
    <property type="match status" value="1"/>
</dbReference>
<evidence type="ECO:0000256" key="3">
    <source>
        <dbReference type="ARBA" id="ARBA00004638"/>
    </source>
</evidence>
<dbReference type="Pfam" id="PF07690">
    <property type="entry name" value="MFS_1"/>
    <property type="match status" value="1"/>
</dbReference>
<evidence type="ECO:0000256" key="2">
    <source>
        <dbReference type="ARBA" id="ARBA00004554"/>
    </source>
</evidence>
<evidence type="ECO:0000259" key="27">
    <source>
        <dbReference type="PROSITE" id="PS50850"/>
    </source>
</evidence>
<dbReference type="EMBL" id="CAJGYM010000010">
    <property type="protein sequence ID" value="CAD6189434.1"/>
    <property type="molecule type" value="Genomic_DNA"/>
</dbReference>
<dbReference type="Gene3D" id="1.20.1250.20">
    <property type="entry name" value="MFS general substrate transporter like domains"/>
    <property type="match status" value="2"/>
</dbReference>
<feature type="transmembrane region" description="Helical" evidence="26">
    <location>
        <begin position="58"/>
        <end position="83"/>
    </location>
</feature>
<dbReference type="FunFam" id="1.20.1250.20:FF:000003">
    <property type="entry name" value="Solute carrier family 17 member 3"/>
    <property type="match status" value="1"/>
</dbReference>
<proteinExistence type="predicted"/>
<dbReference type="FunFam" id="1.20.1250.20:FF:000067">
    <property type="entry name" value="sialin isoform X2"/>
    <property type="match status" value="1"/>
</dbReference>
<evidence type="ECO:0000256" key="9">
    <source>
        <dbReference type="ARBA" id="ARBA00022989"/>
    </source>
</evidence>
<evidence type="ECO:0000256" key="7">
    <source>
        <dbReference type="ARBA" id="ARBA00022692"/>
    </source>
</evidence>
<evidence type="ECO:0000256" key="16">
    <source>
        <dbReference type="ARBA" id="ARBA00050554"/>
    </source>
</evidence>
<keyword evidence="11 26" id="KW-0472">Membrane</keyword>
<dbReference type="GO" id="GO:0006820">
    <property type="term" value="P:monoatomic anion transport"/>
    <property type="evidence" value="ECO:0007669"/>
    <property type="project" value="TreeGrafter"/>
</dbReference>
<comment type="subcellular location">
    <subcellularLocation>
        <location evidence="2">Basolateral cell membrane</location>
        <topology evidence="2">Multi-pass membrane protein</topology>
    </subcellularLocation>
    <subcellularLocation>
        <location evidence="3">Cytoplasmic vesicle</location>
        <location evidence="3">Secretory vesicle membrane</location>
        <topology evidence="3">Multi-pass membrane protein</topology>
    </subcellularLocation>
    <subcellularLocation>
        <location evidence="1">Cytoplasmic vesicle</location>
        <location evidence="1">Secretory vesicle</location>
        <location evidence="1">Synaptic vesicle membrane</location>
    </subcellularLocation>
    <subcellularLocation>
        <location evidence="4">Lysosome membrane</location>
    </subcellularLocation>
</comment>
<comment type="catalytic activity">
    <reaction evidence="20">
        <text>D-glucuronate(out) + H(+)(out) = D-glucuronate(in) + H(+)(in)</text>
        <dbReference type="Rhea" id="RHEA:72591"/>
        <dbReference type="ChEBI" id="CHEBI:15378"/>
        <dbReference type="ChEBI" id="CHEBI:58720"/>
    </reaction>
    <physiologicalReaction direction="left-to-right" evidence="20">
        <dbReference type="Rhea" id="RHEA:72592"/>
    </physiologicalReaction>
</comment>
<evidence type="ECO:0000313" key="29">
    <source>
        <dbReference type="Proteomes" id="UP000835052"/>
    </source>
</evidence>
<feature type="transmembrane region" description="Helical" evidence="26">
    <location>
        <begin position="227"/>
        <end position="246"/>
    </location>
</feature>
<feature type="domain" description="Major facilitator superfamily (MFS) profile" evidence="27">
    <location>
        <begin position="64"/>
        <end position="482"/>
    </location>
</feature>
<dbReference type="OrthoDB" id="2985014at2759"/>
<feature type="transmembrane region" description="Helical" evidence="26">
    <location>
        <begin position="136"/>
        <end position="156"/>
    </location>
</feature>
<evidence type="ECO:0000256" key="17">
    <source>
        <dbReference type="ARBA" id="ARBA00050625"/>
    </source>
</evidence>
<evidence type="ECO:0000256" key="24">
    <source>
        <dbReference type="ARBA" id="ARBA00081195"/>
    </source>
</evidence>
<comment type="catalytic activity">
    <reaction evidence="15">
        <text>2 nitrate(out) + H(+)(out) = 2 nitrate(in) + H(+)(in)</text>
        <dbReference type="Rhea" id="RHEA:71539"/>
        <dbReference type="ChEBI" id="CHEBI:15378"/>
        <dbReference type="ChEBI" id="CHEBI:17632"/>
    </reaction>
    <physiologicalReaction direction="left-to-right" evidence="15">
        <dbReference type="Rhea" id="RHEA:71540"/>
    </physiologicalReaction>
</comment>
<dbReference type="GO" id="GO:0046942">
    <property type="term" value="P:carboxylic acid transport"/>
    <property type="evidence" value="ECO:0007669"/>
    <property type="project" value="UniProtKB-ARBA"/>
</dbReference>
<evidence type="ECO:0000256" key="10">
    <source>
        <dbReference type="ARBA" id="ARBA00023018"/>
    </source>
</evidence>
<dbReference type="PANTHER" id="PTHR11662:SF455">
    <property type="entry name" value="GH23975P"/>
    <property type="match status" value="1"/>
</dbReference>